<name>A0AAW2ZLF8_9EUKA</name>
<feature type="coiled-coil region" evidence="7">
    <location>
        <begin position="159"/>
        <end position="186"/>
    </location>
</feature>
<feature type="active site" description="Proton donor" evidence="3">
    <location>
        <position position="410"/>
    </location>
</feature>
<feature type="binding site" evidence="4">
    <location>
        <begin position="410"/>
        <end position="414"/>
    </location>
    <ligand>
        <name>AMP</name>
        <dbReference type="ChEBI" id="CHEBI:456215"/>
    </ligand>
</feature>
<dbReference type="PROSITE" id="PS51845">
    <property type="entry name" value="PDEASE_I_2"/>
    <property type="match status" value="1"/>
</dbReference>
<dbReference type="InterPro" id="IPR003607">
    <property type="entry name" value="HD/PDEase_dom"/>
</dbReference>
<dbReference type="InterPro" id="IPR023088">
    <property type="entry name" value="PDEase"/>
</dbReference>
<evidence type="ECO:0000313" key="11">
    <source>
        <dbReference type="Proteomes" id="UP001431209"/>
    </source>
</evidence>
<evidence type="ECO:0000256" key="5">
    <source>
        <dbReference type="PIRSR" id="PIRSR623088-3"/>
    </source>
</evidence>
<keyword evidence="7" id="KW-0175">Coiled coil</keyword>
<feature type="binding site" evidence="5">
    <location>
        <position position="414"/>
    </location>
    <ligand>
        <name>Zn(2+)</name>
        <dbReference type="ChEBI" id="CHEBI:29105"/>
        <label>1</label>
    </ligand>
</feature>
<feature type="binding site" evidence="5">
    <location>
        <position position="450"/>
    </location>
    <ligand>
        <name>Zn(2+)</name>
        <dbReference type="ChEBI" id="CHEBI:29105"/>
        <label>1</label>
    </ligand>
</feature>
<evidence type="ECO:0000256" key="4">
    <source>
        <dbReference type="PIRSR" id="PIRSR623088-2"/>
    </source>
</evidence>
<dbReference type="GO" id="GO:0046872">
    <property type="term" value="F:metal ion binding"/>
    <property type="evidence" value="ECO:0007669"/>
    <property type="project" value="UniProtKB-KW"/>
</dbReference>
<evidence type="ECO:0000256" key="2">
    <source>
        <dbReference type="ARBA" id="ARBA00022801"/>
    </source>
</evidence>
<dbReference type="EC" id="3.1.4.-" evidence="6"/>
<dbReference type="InterPro" id="IPR036971">
    <property type="entry name" value="PDEase_catalytic_dom_sf"/>
</dbReference>
<dbReference type="AlphaFoldDB" id="A0AAW2ZLF8"/>
<dbReference type="InterPro" id="IPR002073">
    <property type="entry name" value="PDEase_catalytic_dom"/>
</dbReference>
<evidence type="ECO:0000256" key="8">
    <source>
        <dbReference type="SAM" id="MobiDB-lite"/>
    </source>
</evidence>
<keyword evidence="1 5" id="KW-0479">Metal-binding</keyword>
<dbReference type="GO" id="GO:0007165">
    <property type="term" value="P:signal transduction"/>
    <property type="evidence" value="ECO:0007669"/>
    <property type="project" value="InterPro"/>
</dbReference>
<dbReference type="Gene3D" id="1.10.1300.10">
    <property type="entry name" value="3'5'-cyclic nucleotide phosphodiesterase, catalytic domain"/>
    <property type="match status" value="1"/>
</dbReference>
<evidence type="ECO:0000313" key="10">
    <source>
        <dbReference type="EMBL" id="KAL0490265.1"/>
    </source>
</evidence>
<evidence type="ECO:0000256" key="1">
    <source>
        <dbReference type="ARBA" id="ARBA00022723"/>
    </source>
</evidence>
<feature type="binding site" evidence="4">
    <location>
        <position position="561"/>
    </location>
    <ligand>
        <name>AMP</name>
        <dbReference type="ChEBI" id="CHEBI:456215"/>
    </ligand>
</feature>
<proteinExistence type="inferred from homology"/>
<sequence length="677" mass="77446">MGNQCVKEDAIIDEASTNGRFNSYLATLPKLFSETTVGGVKFLCTAHVNSSFSSVIFACTDTRENFYQKQREAADVNNTISWWNFFSSLKHAFFNKKITLNFEDLDDTQQICNFNIELNFVTLGRTALTLKLKKVANAFDNLANVFLFPFFEFYSIRNETASAEKVEQLEKQVKIYKEKILALENQYGNDEGEEEHAGRISRDEHVKKEQEANNNQSAGDDIKGISDDIDDEAINVPSERIARFLKELKQKLVSNNQLTETEKARFNMVVNILGRDKIHNPAIPSFVESKMDLEVVSHLKNKFSKPNERGMIKKEAVPMMPSSGDNIKSGSVNISREKIRDDIILLFDKVDNWDFNVFALSDLTEDRTLFTTGYTLFVKYDLLNKFNIPEDILVNFLREIESGYHPNPYHNAKHAADVLQVLHYIIYKGGLGQMLTDEDVLAALIAAMIHDYDHPGLNNAFQINTQSYLATLYNDRAVLESHHCAQAFELMRNPQYNILCGLSHEQRLGVRDTIVELLLATDMGQHAKIVGRFKSRLEIDTDFKTREDVILAMQMSIKISDVNNPARPLYLYLKWTDVINVEFWSQGDREKELKVTVSPLMDRTTAVVGKGQIAFCNYVVEPMYKSFIKLLPKMAFTMKHIERNKGYWSDHDKIDPLDFIPEKIPTIPEANEIPTQS</sequence>
<feature type="binding site" evidence="5">
    <location>
        <position position="451"/>
    </location>
    <ligand>
        <name>Zn(2+)</name>
        <dbReference type="ChEBI" id="CHEBI:29105"/>
        <label>2</label>
    </ligand>
</feature>
<protein>
    <recommendedName>
        <fullName evidence="6">Phosphodiesterase</fullName>
        <ecNumber evidence="6">3.1.4.-</ecNumber>
    </recommendedName>
</protein>
<evidence type="ECO:0000256" key="6">
    <source>
        <dbReference type="RuleBase" id="RU363067"/>
    </source>
</evidence>
<keyword evidence="2 6" id="KW-0378">Hydrolase</keyword>
<reference evidence="10 11" key="1">
    <citation type="submission" date="2024-03" db="EMBL/GenBank/DDBJ databases">
        <title>The Acrasis kona genome and developmental transcriptomes reveal deep origins of eukaryotic multicellular pathways.</title>
        <authorList>
            <person name="Sheikh S."/>
            <person name="Fu C.-J."/>
            <person name="Brown M.W."/>
            <person name="Baldauf S.L."/>
        </authorList>
    </citation>
    <scope>NUCLEOTIDE SEQUENCE [LARGE SCALE GENOMIC DNA]</scope>
    <source>
        <strain evidence="10 11">ATCC MYA-3509</strain>
    </source>
</reference>
<comment type="caution">
    <text evidence="10">The sequence shown here is derived from an EMBL/GenBank/DDBJ whole genome shotgun (WGS) entry which is preliminary data.</text>
</comment>
<gene>
    <name evidence="10" type="ORF">AKO1_006454</name>
</gene>
<dbReference type="PROSITE" id="PS00126">
    <property type="entry name" value="PDEASE_I_1"/>
    <property type="match status" value="1"/>
</dbReference>
<dbReference type="Proteomes" id="UP001431209">
    <property type="component" value="Unassembled WGS sequence"/>
</dbReference>
<dbReference type="PANTHER" id="PTHR11347">
    <property type="entry name" value="CYCLIC NUCLEOTIDE PHOSPHODIESTERASE"/>
    <property type="match status" value="1"/>
</dbReference>
<dbReference type="SMART" id="SM00471">
    <property type="entry name" value="HDc"/>
    <property type="match status" value="1"/>
</dbReference>
<dbReference type="SUPFAM" id="SSF109604">
    <property type="entry name" value="HD-domain/PDEase-like"/>
    <property type="match status" value="1"/>
</dbReference>
<feature type="binding site" evidence="4">
    <location>
        <position position="612"/>
    </location>
    <ligand>
        <name>AMP</name>
        <dbReference type="ChEBI" id="CHEBI:456215"/>
    </ligand>
</feature>
<evidence type="ECO:0000256" key="3">
    <source>
        <dbReference type="PIRSR" id="PIRSR623088-1"/>
    </source>
</evidence>
<feature type="compositionally biased region" description="Basic and acidic residues" evidence="8">
    <location>
        <begin position="195"/>
        <end position="211"/>
    </location>
</feature>
<organism evidence="10 11">
    <name type="scientific">Acrasis kona</name>
    <dbReference type="NCBI Taxonomy" id="1008807"/>
    <lineage>
        <taxon>Eukaryota</taxon>
        <taxon>Discoba</taxon>
        <taxon>Heterolobosea</taxon>
        <taxon>Tetramitia</taxon>
        <taxon>Eutetramitia</taxon>
        <taxon>Acrasidae</taxon>
        <taxon>Acrasis</taxon>
    </lineage>
</organism>
<dbReference type="EMBL" id="JAOPGA020001659">
    <property type="protein sequence ID" value="KAL0490265.1"/>
    <property type="molecule type" value="Genomic_DNA"/>
</dbReference>
<feature type="binding site" evidence="5">
    <location>
        <position position="451"/>
    </location>
    <ligand>
        <name>Zn(2+)</name>
        <dbReference type="ChEBI" id="CHEBI:29105"/>
        <label>1</label>
    </ligand>
</feature>
<comment type="similarity">
    <text evidence="6">Belongs to the cyclic nucleotide phosphodiesterase family.</text>
</comment>
<feature type="region of interest" description="Disordered" evidence="8">
    <location>
        <begin position="187"/>
        <end position="226"/>
    </location>
</feature>
<dbReference type="GO" id="GO:0004114">
    <property type="term" value="F:3',5'-cyclic-nucleotide phosphodiesterase activity"/>
    <property type="evidence" value="ECO:0007669"/>
    <property type="project" value="InterPro"/>
</dbReference>
<dbReference type="InterPro" id="IPR023174">
    <property type="entry name" value="PDEase_CS"/>
</dbReference>
<feature type="binding site" evidence="5">
    <location>
        <position position="561"/>
    </location>
    <ligand>
        <name>Zn(2+)</name>
        <dbReference type="ChEBI" id="CHEBI:29105"/>
        <label>1</label>
    </ligand>
</feature>
<evidence type="ECO:0000259" key="9">
    <source>
        <dbReference type="PROSITE" id="PS51845"/>
    </source>
</evidence>
<evidence type="ECO:0000256" key="7">
    <source>
        <dbReference type="SAM" id="Coils"/>
    </source>
</evidence>
<dbReference type="CDD" id="cd00077">
    <property type="entry name" value="HDc"/>
    <property type="match status" value="1"/>
</dbReference>
<feature type="binding site" evidence="4">
    <location>
        <position position="451"/>
    </location>
    <ligand>
        <name>AMP</name>
        <dbReference type="ChEBI" id="CHEBI:456215"/>
    </ligand>
</feature>
<dbReference type="PRINTS" id="PR00387">
    <property type="entry name" value="PDIESTERASE1"/>
</dbReference>
<dbReference type="Pfam" id="PF00233">
    <property type="entry name" value="PDEase_I"/>
    <property type="match status" value="1"/>
</dbReference>
<comment type="cofactor">
    <cofactor evidence="6">
        <name>a divalent metal cation</name>
        <dbReference type="ChEBI" id="CHEBI:60240"/>
    </cofactor>
    <text evidence="6">Binds 2 divalent metal cations per subunit. Site 1 may preferentially bind zinc ions, while site 2 has a preference for magnesium and/or manganese ions.</text>
</comment>
<accession>A0AAW2ZLF8</accession>
<keyword evidence="11" id="KW-1185">Reference proteome</keyword>
<feature type="domain" description="PDEase" evidence="9">
    <location>
        <begin position="332"/>
        <end position="655"/>
    </location>
</feature>